<dbReference type="SUPFAM" id="SSF57716">
    <property type="entry name" value="Glucocorticoid receptor-like (DNA-binding domain)"/>
    <property type="match status" value="1"/>
</dbReference>
<keyword evidence="4" id="KW-0010">Activator</keyword>
<reference evidence="6" key="1">
    <citation type="submission" date="2020-06" db="EMBL/GenBank/DDBJ databases">
        <authorList>
            <person name="Li T."/>
            <person name="Hu X."/>
            <person name="Zhang T."/>
            <person name="Song X."/>
            <person name="Zhang H."/>
            <person name="Dai N."/>
            <person name="Sheng W."/>
            <person name="Hou X."/>
            <person name="Wei L."/>
        </authorList>
    </citation>
    <scope>NUCLEOTIDE SEQUENCE</scope>
    <source>
        <strain evidence="6">KEN8</strain>
        <tissue evidence="6">Leaf</tissue>
    </source>
</reference>
<keyword evidence="1" id="KW-0479">Metal-binding</keyword>
<name>A0AAW2LXA8_9LAMI</name>
<dbReference type="PANTHER" id="PTHR45658">
    <property type="entry name" value="GATA TRANSCRIPTION FACTOR"/>
    <property type="match status" value="1"/>
</dbReference>
<evidence type="ECO:0000313" key="6">
    <source>
        <dbReference type="EMBL" id="KAL0323805.1"/>
    </source>
</evidence>
<evidence type="ECO:0000256" key="3">
    <source>
        <dbReference type="ARBA" id="ARBA00022833"/>
    </source>
</evidence>
<keyword evidence="3" id="KW-0862">Zinc</keyword>
<sequence length="355" mass="40420">METPEFFETSYYNAQHSPERRLPEPKTGDHFIIDDLLDLPNDETMVAADGCLDAAMVGTSTESSSATPVDTSCNSSFSTAEPHFLAADIVGTRSLADGHFSSELCVPYDDLAELEWLSNFVEESFSSEDLQKMQLIQGVKARTNEAFETHQYQFQPEASRPGPMLSSEMSVPAKARSKRSRALPRQLDIPPPRRVPHTNSNRRSRHVIIIGVRCCHYSGQEIINEASGQKKRKCREFNRRRGAEVPALRHRQDATVADWTHGPKTLCNACGVRYKSGRLVPEYRPAASPTFVLTKHSNSHRKVLELRRQKEMMRTQQQQQQFLHHHHHQSMMFDVSNSDDYLIHQHIGPDFRQLI</sequence>
<dbReference type="AlphaFoldDB" id="A0AAW2LXA8"/>
<gene>
    <name evidence="6" type="ORF">Scaly_2347600</name>
</gene>
<evidence type="ECO:0000256" key="2">
    <source>
        <dbReference type="ARBA" id="ARBA00022771"/>
    </source>
</evidence>
<protein>
    <submittedName>
        <fullName evidence="6">GATA transcription factor 12</fullName>
    </submittedName>
</protein>
<proteinExistence type="predicted"/>
<organism evidence="6">
    <name type="scientific">Sesamum calycinum</name>
    <dbReference type="NCBI Taxonomy" id="2727403"/>
    <lineage>
        <taxon>Eukaryota</taxon>
        <taxon>Viridiplantae</taxon>
        <taxon>Streptophyta</taxon>
        <taxon>Embryophyta</taxon>
        <taxon>Tracheophyta</taxon>
        <taxon>Spermatophyta</taxon>
        <taxon>Magnoliopsida</taxon>
        <taxon>eudicotyledons</taxon>
        <taxon>Gunneridae</taxon>
        <taxon>Pentapetalae</taxon>
        <taxon>asterids</taxon>
        <taxon>lamiids</taxon>
        <taxon>Lamiales</taxon>
        <taxon>Pedaliaceae</taxon>
        <taxon>Sesamum</taxon>
    </lineage>
</organism>
<accession>A0AAW2LXA8</accession>
<dbReference type="EMBL" id="JACGWM010000015">
    <property type="protein sequence ID" value="KAL0323805.1"/>
    <property type="molecule type" value="Genomic_DNA"/>
</dbReference>
<evidence type="ECO:0000256" key="4">
    <source>
        <dbReference type="ARBA" id="ARBA00023159"/>
    </source>
</evidence>
<evidence type="ECO:0000256" key="1">
    <source>
        <dbReference type="ARBA" id="ARBA00022723"/>
    </source>
</evidence>
<evidence type="ECO:0000256" key="5">
    <source>
        <dbReference type="SAM" id="MobiDB-lite"/>
    </source>
</evidence>
<dbReference type="GO" id="GO:0005634">
    <property type="term" value="C:nucleus"/>
    <property type="evidence" value="ECO:0007669"/>
    <property type="project" value="TreeGrafter"/>
</dbReference>
<feature type="region of interest" description="Disordered" evidence="5">
    <location>
        <begin position="153"/>
        <end position="200"/>
    </location>
</feature>
<keyword evidence="2" id="KW-0863">Zinc-finger</keyword>
<dbReference type="GO" id="GO:0008270">
    <property type="term" value="F:zinc ion binding"/>
    <property type="evidence" value="ECO:0007669"/>
    <property type="project" value="UniProtKB-KW"/>
</dbReference>
<dbReference type="PANTHER" id="PTHR45658:SF18">
    <property type="entry name" value="PROTEIN GAT2"/>
    <property type="match status" value="1"/>
</dbReference>
<reference evidence="6" key="2">
    <citation type="journal article" date="2024" name="Plant">
        <title>Genomic evolution and insights into agronomic trait innovations of Sesamum species.</title>
        <authorList>
            <person name="Miao H."/>
            <person name="Wang L."/>
            <person name="Qu L."/>
            <person name="Liu H."/>
            <person name="Sun Y."/>
            <person name="Le M."/>
            <person name="Wang Q."/>
            <person name="Wei S."/>
            <person name="Zheng Y."/>
            <person name="Lin W."/>
            <person name="Duan Y."/>
            <person name="Cao H."/>
            <person name="Xiong S."/>
            <person name="Wang X."/>
            <person name="Wei L."/>
            <person name="Li C."/>
            <person name="Ma Q."/>
            <person name="Ju M."/>
            <person name="Zhao R."/>
            <person name="Li G."/>
            <person name="Mu C."/>
            <person name="Tian Q."/>
            <person name="Mei H."/>
            <person name="Zhang T."/>
            <person name="Gao T."/>
            <person name="Zhang H."/>
        </authorList>
    </citation>
    <scope>NUCLEOTIDE SEQUENCE</scope>
    <source>
        <strain evidence="6">KEN8</strain>
    </source>
</reference>
<comment type="caution">
    <text evidence="6">The sequence shown here is derived from an EMBL/GenBank/DDBJ whole genome shotgun (WGS) entry which is preliminary data.</text>
</comment>
<dbReference type="GO" id="GO:0030154">
    <property type="term" value="P:cell differentiation"/>
    <property type="evidence" value="ECO:0007669"/>
    <property type="project" value="TreeGrafter"/>
</dbReference>
<dbReference type="InterPro" id="IPR051140">
    <property type="entry name" value="GATA_TF"/>
</dbReference>